<dbReference type="Gramene" id="OQU81204">
    <property type="protein sequence ID" value="OQU81204"/>
    <property type="gene ID" value="SORBI_3006G027000"/>
</dbReference>
<dbReference type="Pfam" id="PF07762">
    <property type="entry name" value="DUF1618"/>
    <property type="match status" value="1"/>
</dbReference>
<organism evidence="2 3">
    <name type="scientific">Sorghum bicolor</name>
    <name type="common">Sorghum</name>
    <name type="synonym">Sorghum vulgare</name>
    <dbReference type="NCBI Taxonomy" id="4558"/>
    <lineage>
        <taxon>Eukaryota</taxon>
        <taxon>Viridiplantae</taxon>
        <taxon>Streptophyta</taxon>
        <taxon>Embryophyta</taxon>
        <taxon>Tracheophyta</taxon>
        <taxon>Spermatophyta</taxon>
        <taxon>Magnoliopsida</taxon>
        <taxon>Liliopsida</taxon>
        <taxon>Poales</taxon>
        <taxon>Poaceae</taxon>
        <taxon>PACMAD clade</taxon>
        <taxon>Panicoideae</taxon>
        <taxon>Andropogonodae</taxon>
        <taxon>Andropogoneae</taxon>
        <taxon>Sorghinae</taxon>
        <taxon>Sorghum</taxon>
    </lineage>
</organism>
<dbReference type="ExpressionAtlas" id="A0A1Z5RBQ8">
    <property type="expression patterns" value="baseline and differential"/>
</dbReference>
<accession>A0A1Z5RBQ8</accession>
<dbReference type="InterPro" id="IPR011676">
    <property type="entry name" value="DUF1618"/>
</dbReference>
<feature type="domain" description="DUF1618" evidence="1">
    <location>
        <begin position="244"/>
        <end position="377"/>
    </location>
</feature>
<dbReference type="OMA" id="DLIACEF"/>
<dbReference type="PANTHER" id="PTHR33086">
    <property type="entry name" value="OS05G0468200 PROTEIN-RELATED"/>
    <property type="match status" value="1"/>
</dbReference>
<dbReference type="EMBL" id="CM000765">
    <property type="protein sequence ID" value="OQU81204.1"/>
    <property type="molecule type" value="Genomic_DNA"/>
</dbReference>
<dbReference type="InParanoid" id="A0A1Z5RBQ8"/>
<name>A0A1Z5RBQ8_SORBI</name>
<dbReference type="Proteomes" id="UP000000768">
    <property type="component" value="Chromosome 6"/>
</dbReference>
<dbReference type="OrthoDB" id="628661at2759"/>
<evidence type="ECO:0000313" key="3">
    <source>
        <dbReference type="Proteomes" id="UP000000768"/>
    </source>
</evidence>
<evidence type="ECO:0000259" key="1">
    <source>
        <dbReference type="Pfam" id="PF07762"/>
    </source>
</evidence>
<protein>
    <recommendedName>
        <fullName evidence="1">DUF1618 domain-containing protein</fullName>
    </recommendedName>
</protein>
<keyword evidence="3" id="KW-1185">Reference proteome</keyword>
<evidence type="ECO:0000313" key="2">
    <source>
        <dbReference type="EMBL" id="OQU81204.1"/>
    </source>
</evidence>
<proteinExistence type="predicted"/>
<sequence>MAPACILLDRTVAFRSHPQETEPFDLGERAERVVGAERAKDLVGATTAELPKLSSREDIEASIAEYLLAMTPDLEIVKPPEISYLTMQRPLSSEPIPNHGWSLRDGAAAAAADKNLVVLFPGSYRPAYSYNRWYLILDLDADASSSSSLSAIPGIRFEYSDCYMTAGYGVVIMTREGGAFVLAELLFDFYHRRRGPWLGMLCLWQSSLCSWVYKHGELPAEVSRTWKTHMSFPVQSRNMNLFCWVDLRCGLLLWDLGRHCEVDSSDDLLDLSFVPLPHGSSISDQHPRWSSNPQEYRNMSCVDGTIKFLNMDGFVERGPISLVTYALDLDKPPPSWMVDTKLLLEDLWKDKTFMSKDVPRIPPLYPILSTLEHDVVYLAIPGDVEEVEGYWFRGAKLLLSVNTRKNRVISATQQKHPRALVRWRYILAASVSHSQLGSKYHQGAVEAIGMGASGKRMKFE</sequence>
<reference evidence="3" key="2">
    <citation type="journal article" date="2018" name="Plant J.">
        <title>The Sorghum bicolor reference genome: improved assembly, gene annotations, a transcriptome atlas, and signatures of genome organization.</title>
        <authorList>
            <person name="McCormick R.F."/>
            <person name="Truong S.K."/>
            <person name="Sreedasyam A."/>
            <person name="Jenkins J."/>
            <person name="Shu S."/>
            <person name="Sims D."/>
            <person name="Kennedy M."/>
            <person name="Amirebrahimi M."/>
            <person name="Weers B.D."/>
            <person name="McKinley B."/>
            <person name="Mattison A."/>
            <person name="Morishige D.T."/>
            <person name="Grimwood J."/>
            <person name="Schmutz J."/>
            <person name="Mullet J.E."/>
        </authorList>
    </citation>
    <scope>NUCLEOTIDE SEQUENCE [LARGE SCALE GENOMIC DNA]</scope>
    <source>
        <strain evidence="3">cv. BTx623</strain>
    </source>
</reference>
<dbReference type="AlphaFoldDB" id="A0A1Z5RBQ8"/>
<reference evidence="2 3" key="1">
    <citation type="journal article" date="2009" name="Nature">
        <title>The Sorghum bicolor genome and the diversification of grasses.</title>
        <authorList>
            <person name="Paterson A.H."/>
            <person name="Bowers J.E."/>
            <person name="Bruggmann R."/>
            <person name="Dubchak I."/>
            <person name="Grimwood J."/>
            <person name="Gundlach H."/>
            <person name="Haberer G."/>
            <person name="Hellsten U."/>
            <person name="Mitros T."/>
            <person name="Poliakov A."/>
            <person name="Schmutz J."/>
            <person name="Spannagl M."/>
            <person name="Tang H."/>
            <person name="Wang X."/>
            <person name="Wicker T."/>
            <person name="Bharti A.K."/>
            <person name="Chapman J."/>
            <person name="Feltus F.A."/>
            <person name="Gowik U."/>
            <person name="Grigoriev I.V."/>
            <person name="Lyons E."/>
            <person name="Maher C.A."/>
            <person name="Martis M."/>
            <person name="Narechania A."/>
            <person name="Otillar R.P."/>
            <person name="Penning B.W."/>
            <person name="Salamov A.A."/>
            <person name="Wang Y."/>
            <person name="Zhang L."/>
            <person name="Carpita N.C."/>
            <person name="Freeling M."/>
            <person name="Gingle A.R."/>
            <person name="Hash C.T."/>
            <person name="Keller B."/>
            <person name="Klein P."/>
            <person name="Kresovich S."/>
            <person name="McCann M.C."/>
            <person name="Ming R."/>
            <person name="Peterson D.G."/>
            <person name="Mehboob-ur-Rahman"/>
            <person name="Ware D."/>
            <person name="Westhoff P."/>
            <person name="Mayer K.F."/>
            <person name="Messing J."/>
            <person name="Rokhsar D.S."/>
        </authorList>
    </citation>
    <scope>NUCLEOTIDE SEQUENCE [LARGE SCALE GENOMIC DNA]</scope>
    <source>
        <strain evidence="3">cv. BTx623</strain>
    </source>
</reference>
<dbReference type="PANTHER" id="PTHR33086:SF93">
    <property type="entry name" value="DUF1618 DOMAIN-CONTAINING PROTEIN"/>
    <property type="match status" value="1"/>
</dbReference>
<gene>
    <name evidence="2" type="ORF">SORBI_3006G027000</name>
</gene>